<dbReference type="PANTHER" id="PTHR38602:SF1">
    <property type="entry name" value="INNER MEMBRANE PROTEIN"/>
    <property type="match status" value="1"/>
</dbReference>
<dbReference type="PANTHER" id="PTHR38602">
    <property type="entry name" value="INNER MEMBRANE PROTEIN-RELATED"/>
    <property type="match status" value="1"/>
</dbReference>
<reference evidence="2 3" key="1">
    <citation type="submission" date="2016-10" db="EMBL/GenBank/DDBJ databases">
        <authorList>
            <person name="de Groot N.N."/>
        </authorList>
    </citation>
    <scope>NUCLEOTIDE SEQUENCE [LARGE SCALE GENOMIC DNA]</scope>
    <source>
        <strain evidence="2 3">DSM 4180</strain>
    </source>
</reference>
<dbReference type="InterPro" id="IPR019201">
    <property type="entry name" value="DUF2065"/>
</dbReference>
<accession>A0A1I4QS00</accession>
<dbReference type="EMBL" id="FOUO01000005">
    <property type="protein sequence ID" value="SFM42854.1"/>
    <property type="molecule type" value="Genomic_DNA"/>
</dbReference>
<keyword evidence="1" id="KW-0472">Membrane</keyword>
<dbReference type="RefSeq" id="WP_090484479.1">
    <property type="nucleotide sequence ID" value="NZ_FOUO01000005.1"/>
</dbReference>
<evidence type="ECO:0000313" key="2">
    <source>
        <dbReference type="EMBL" id="SFM42854.1"/>
    </source>
</evidence>
<evidence type="ECO:0000313" key="3">
    <source>
        <dbReference type="Proteomes" id="UP000199556"/>
    </source>
</evidence>
<keyword evidence="1" id="KW-1133">Transmembrane helix</keyword>
<dbReference type="Pfam" id="PF09838">
    <property type="entry name" value="DUF2065"/>
    <property type="match status" value="1"/>
</dbReference>
<evidence type="ECO:0000256" key="1">
    <source>
        <dbReference type="SAM" id="Phobius"/>
    </source>
</evidence>
<sequence>MDWSDLLTALALLMVIEGLLPSIHPGGLRRAFLQAAQLPDGVLRGVGLFTLLAGALLLWWVRG</sequence>
<keyword evidence="3" id="KW-1185">Reference proteome</keyword>
<keyword evidence="1" id="KW-0812">Transmembrane</keyword>
<feature type="transmembrane region" description="Helical" evidence="1">
    <location>
        <begin position="42"/>
        <end position="61"/>
    </location>
</feature>
<name>A0A1I4QS00_ECTMO</name>
<evidence type="ECO:0008006" key="4">
    <source>
        <dbReference type="Google" id="ProtNLM"/>
    </source>
</evidence>
<protein>
    <recommendedName>
        <fullName evidence="4">DUF2065 domain-containing protein</fullName>
    </recommendedName>
</protein>
<proteinExistence type="predicted"/>
<dbReference type="OrthoDB" id="9182237at2"/>
<dbReference type="STRING" id="195064.SAMN05421721_105110"/>
<dbReference type="AlphaFoldDB" id="A0A1I4QS00"/>
<organism evidence="2 3">
    <name type="scientific">Ectothiorhodospira mobilis</name>
    <dbReference type="NCBI Taxonomy" id="195064"/>
    <lineage>
        <taxon>Bacteria</taxon>
        <taxon>Pseudomonadati</taxon>
        <taxon>Pseudomonadota</taxon>
        <taxon>Gammaproteobacteria</taxon>
        <taxon>Chromatiales</taxon>
        <taxon>Ectothiorhodospiraceae</taxon>
        <taxon>Ectothiorhodospira</taxon>
    </lineage>
</organism>
<dbReference type="Proteomes" id="UP000199556">
    <property type="component" value="Unassembled WGS sequence"/>
</dbReference>
<gene>
    <name evidence="2" type="ORF">SAMN05421721_105110</name>
</gene>